<organism evidence="1 2">
    <name type="scientific">Pseudomonas phage VCM</name>
    <dbReference type="NCBI Taxonomy" id="1729937"/>
    <lineage>
        <taxon>Viruses</taxon>
        <taxon>Duplodnaviria</taxon>
        <taxon>Heunggongvirae</taxon>
        <taxon>Uroviricota</taxon>
        <taxon>Caudoviricetes</taxon>
        <taxon>Vandenendeviridae</taxon>
        <taxon>Gorskivirinae</taxon>
        <taxon>Kremarvirus</taxon>
        <taxon>Kremarvirus VCM</taxon>
        <taxon>Otagovirus VCM</taxon>
    </lineage>
</organism>
<accession>A0A0S4KXE8</accession>
<keyword evidence="2" id="KW-1185">Reference proteome</keyword>
<dbReference type="KEGG" id="vg:26799035"/>
<protein>
    <submittedName>
        <fullName evidence="1">Uncharacterized protein</fullName>
    </submittedName>
</protein>
<name>A0A0S4KXE8_9CAUD</name>
<evidence type="ECO:0000313" key="1">
    <source>
        <dbReference type="EMBL" id="CUR44285.1"/>
    </source>
</evidence>
<reference evidence="2" key="1">
    <citation type="submission" date="2015-10" db="EMBL/GenBank/DDBJ databases">
        <authorList>
            <person name="Millard A."/>
        </authorList>
    </citation>
    <scope>NUCLEOTIDE SEQUENCE [LARGE SCALE GENOMIC DNA]</scope>
</reference>
<dbReference type="GeneID" id="26799035"/>
<sequence>MSRYRVIKKDSYHMYALGEIIERISSAEILGTYLYKNSRGIMQRIADDQVELVVDTDQEAL</sequence>
<dbReference type="EMBL" id="LN887844">
    <property type="protein sequence ID" value="CUR44285.1"/>
    <property type="molecule type" value="Genomic_DNA"/>
</dbReference>
<proteinExistence type="predicted"/>
<dbReference type="RefSeq" id="YP_009222664.1">
    <property type="nucleotide sequence ID" value="NC_029065.1"/>
</dbReference>
<evidence type="ECO:0000313" key="2">
    <source>
        <dbReference type="Proteomes" id="UP000204441"/>
    </source>
</evidence>
<gene>
    <name evidence="1" type="ORF">VCM_00066</name>
</gene>
<dbReference type="Proteomes" id="UP000204441">
    <property type="component" value="Genome"/>
</dbReference>
<dbReference type="OrthoDB" id="27407at10239"/>